<dbReference type="EMBL" id="JAAGVY010000014">
    <property type="protein sequence ID" value="NEN23699.1"/>
    <property type="molecule type" value="Genomic_DNA"/>
</dbReference>
<keyword evidence="3" id="KW-1185">Reference proteome</keyword>
<comment type="caution">
    <text evidence="2">The sequence shown here is derived from an EMBL/GenBank/DDBJ whole genome shotgun (WGS) entry which is preliminary data.</text>
</comment>
<protein>
    <submittedName>
        <fullName evidence="2">DUF2384 domain-containing protein</fullName>
    </submittedName>
</protein>
<reference evidence="2 3" key="1">
    <citation type="submission" date="2020-02" db="EMBL/GenBank/DDBJ databases">
        <title>Out from the shadows clarifying the taxonomy of the family Cryomorphaceae and related taxa by utilizing the GTDB taxonomic framework.</title>
        <authorList>
            <person name="Bowman J.P."/>
        </authorList>
    </citation>
    <scope>NUCLEOTIDE SEQUENCE [LARGE SCALE GENOMIC DNA]</scope>
    <source>
        <strain evidence="2 3">QSSC 1-22</strain>
    </source>
</reference>
<evidence type="ECO:0000259" key="1">
    <source>
        <dbReference type="Pfam" id="PF09722"/>
    </source>
</evidence>
<evidence type="ECO:0000313" key="2">
    <source>
        <dbReference type="EMBL" id="NEN23699.1"/>
    </source>
</evidence>
<dbReference type="Proteomes" id="UP000486602">
    <property type="component" value="Unassembled WGS sequence"/>
</dbReference>
<proteinExistence type="predicted"/>
<feature type="domain" description="Antitoxin Xre/MbcA/ParS-like toxin-binding" evidence="1">
    <location>
        <begin position="102"/>
        <end position="150"/>
    </location>
</feature>
<dbReference type="AlphaFoldDB" id="A0A7K3WPW2"/>
<organism evidence="2 3">
    <name type="scientific">Cryomorpha ignava</name>
    <dbReference type="NCBI Taxonomy" id="101383"/>
    <lineage>
        <taxon>Bacteria</taxon>
        <taxon>Pseudomonadati</taxon>
        <taxon>Bacteroidota</taxon>
        <taxon>Flavobacteriia</taxon>
        <taxon>Flavobacteriales</taxon>
        <taxon>Cryomorphaceae</taxon>
        <taxon>Cryomorpha</taxon>
    </lineage>
</organism>
<gene>
    <name evidence="2" type="ORF">G3O08_09325</name>
</gene>
<dbReference type="Pfam" id="PF09722">
    <property type="entry name" value="Xre_MbcA_ParS_C"/>
    <property type="match status" value="1"/>
</dbReference>
<sequence length="153" mass="17744">MIAQNKRRNTDRYNHLIKLLGKKYIKTDIENPLDFISVASRGVEAGIIINFRNAFNIPRDFAAEMLNISEPTLYRWIKEDKKLQRNYAIQLFELTDLFLFGNEVIGSQKNFFKWMELPNLSLGGLEPKELLNIPCGIDKVRNLLGRVDHGVYS</sequence>
<evidence type="ECO:0000313" key="3">
    <source>
        <dbReference type="Proteomes" id="UP000486602"/>
    </source>
</evidence>
<dbReference type="InterPro" id="IPR024467">
    <property type="entry name" value="Xre/MbcA/ParS-like_toxin-bd"/>
</dbReference>
<accession>A0A7K3WPW2</accession>
<name>A0A7K3WPW2_9FLAO</name>